<dbReference type="KEGG" id="sat:SYN_00108"/>
<dbReference type="EMBL" id="CP000252">
    <property type="protein sequence ID" value="ABC77032.1"/>
    <property type="molecule type" value="Genomic_DNA"/>
</dbReference>
<dbReference type="AlphaFoldDB" id="Q2LSH0"/>
<dbReference type="Proteomes" id="UP000001933">
    <property type="component" value="Chromosome"/>
</dbReference>
<dbReference type="HOGENOM" id="CLU_2829698_0_0_7"/>
<reference evidence="1 2" key="1">
    <citation type="journal article" date="2007" name="Proc. Natl. Acad. Sci. U.S.A.">
        <title>The genome of Syntrophus aciditrophicus: life at the thermodynamic limit of microbial growth.</title>
        <authorList>
            <person name="McInerney M.J."/>
            <person name="Rohlin L."/>
            <person name="Mouttaki H."/>
            <person name="Kim U."/>
            <person name="Krupp R.S."/>
            <person name="Rios-Hernandez L."/>
            <person name="Sieber J."/>
            <person name="Struchtemeyer C.G."/>
            <person name="Bhattacharyya A."/>
            <person name="Campbell J.W."/>
            <person name="Gunsalus R.P."/>
        </authorList>
    </citation>
    <scope>NUCLEOTIDE SEQUENCE [LARGE SCALE GENOMIC DNA]</scope>
    <source>
        <strain evidence="1 2">SB</strain>
    </source>
</reference>
<evidence type="ECO:0000313" key="2">
    <source>
        <dbReference type="Proteomes" id="UP000001933"/>
    </source>
</evidence>
<sequence length="66" mass="7870">MLFSEPLPFFPSVLKKLPFFHLYIRREDIAVINICTSAVPEIFRKGYQFYLVAFRIKVSQLWTVML</sequence>
<proteinExistence type="predicted"/>
<organism evidence="1 2">
    <name type="scientific">Syntrophus aciditrophicus (strain SB)</name>
    <dbReference type="NCBI Taxonomy" id="56780"/>
    <lineage>
        <taxon>Bacteria</taxon>
        <taxon>Pseudomonadati</taxon>
        <taxon>Thermodesulfobacteriota</taxon>
        <taxon>Syntrophia</taxon>
        <taxon>Syntrophales</taxon>
        <taxon>Syntrophaceae</taxon>
        <taxon>Syntrophus</taxon>
    </lineage>
</organism>
<gene>
    <name evidence="1" type="ORF">SYN_00108</name>
</gene>
<accession>Q2LSH0</accession>
<protein>
    <submittedName>
        <fullName evidence="1">Hypothetical cytosolic protein</fullName>
    </submittedName>
</protein>
<name>Q2LSH0_SYNAS</name>
<dbReference type="InParanoid" id="Q2LSH0"/>
<keyword evidence="2" id="KW-1185">Reference proteome</keyword>
<evidence type="ECO:0000313" key="1">
    <source>
        <dbReference type="EMBL" id="ABC77032.1"/>
    </source>
</evidence>
<dbReference type="STRING" id="56780.SYN_00108"/>